<proteinExistence type="predicted"/>
<evidence type="ECO:0000256" key="1">
    <source>
        <dbReference type="SAM" id="MobiDB-lite"/>
    </source>
</evidence>
<dbReference type="PANTHER" id="PTHR12357">
    <property type="entry name" value="YTH YT521-B HOMOLOGY DOMAIN-CONTAINING"/>
    <property type="match status" value="1"/>
</dbReference>
<dbReference type="GO" id="GO:0048024">
    <property type="term" value="P:regulation of mRNA splicing, via spliceosome"/>
    <property type="evidence" value="ECO:0007669"/>
    <property type="project" value="TreeGrafter"/>
</dbReference>
<feature type="compositionally biased region" description="Low complexity" evidence="1">
    <location>
        <begin position="382"/>
        <end position="407"/>
    </location>
</feature>
<name>A0A7S1AJB1_NOCSC</name>
<gene>
    <name evidence="3" type="ORF">NSCI0253_LOCUS30392</name>
</gene>
<dbReference type="GO" id="GO:0000398">
    <property type="term" value="P:mRNA splicing, via spliceosome"/>
    <property type="evidence" value="ECO:0007669"/>
    <property type="project" value="TreeGrafter"/>
</dbReference>
<accession>A0A7S1AJB1</accession>
<organism evidence="3">
    <name type="scientific">Noctiluca scintillans</name>
    <name type="common">Sea sparkle</name>
    <name type="synonym">Red tide dinoflagellate</name>
    <dbReference type="NCBI Taxonomy" id="2966"/>
    <lineage>
        <taxon>Eukaryota</taxon>
        <taxon>Sar</taxon>
        <taxon>Alveolata</taxon>
        <taxon>Dinophyceae</taxon>
        <taxon>Noctilucales</taxon>
        <taxon>Noctilucaceae</taxon>
        <taxon>Noctiluca</taxon>
    </lineage>
</organism>
<dbReference type="GO" id="GO:1990247">
    <property type="term" value="F:N6-methyladenosine-containing RNA reader activity"/>
    <property type="evidence" value="ECO:0007669"/>
    <property type="project" value="TreeGrafter"/>
</dbReference>
<feature type="compositionally biased region" description="Basic residues" evidence="1">
    <location>
        <begin position="284"/>
        <end position="294"/>
    </location>
</feature>
<dbReference type="PANTHER" id="PTHR12357:SF3">
    <property type="entry name" value="YTH DOMAIN-CONTAINING PROTEIN 1"/>
    <property type="match status" value="1"/>
</dbReference>
<protein>
    <recommendedName>
        <fullName evidence="2">YTH domain-containing protein</fullName>
    </recommendedName>
</protein>
<dbReference type="GO" id="GO:0003729">
    <property type="term" value="F:mRNA binding"/>
    <property type="evidence" value="ECO:0007669"/>
    <property type="project" value="TreeGrafter"/>
</dbReference>
<feature type="region of interest" description="Disordered" evidence="1">
    <location>
        <begin position="275"/>
        <end position="329"/>
    </location>
</feature>
<dbReference type="InterPro" id="IPR007275">
    <property type="entry name" value="YTH_domain"/>
</dbReference>
<feature type="domain" description="YTH" evidence="2">
    <location>
        <begin position="18"/>
        <end position="148"/>
    </location>
</feature>
<dbReference type="Gene3D" id="3.10.590.10">
    <property type="entry name" value="ph1033 like domains"/>
    <property type="match status" value="1"/>
</dbReference>
<feature type="region of interest" description="Disordered" evidence="1">
    <location>
        <begin position="344"/>
        <end position="497"/>
    </location>
</feature>
<dbReference type="Pfam" id="PF04146">
    <property type="entry name" value="YTH"/>
    <property type="match status" value="1"/>
</dbReference>
<dbReference type="EMBL" id="HBFQ01042896">
    <property type="protein sequence ID" value="CAD8856040.1"/>
    <property type="molecule type" value="Transcribed_RNA"/>
</dbReference>
<dbReference type="PROSITE" id="PS50882">
    <property type="entry name" value="YTH"/>
    <property type="match status" value="1"/>
</dbReference>
<feature type="compositionally biased region" description="Polar residues" evidence="1">
    <location>
        <begin position="408"/>
        <end position="423"/>
    </location>
</feature>
<evidence type="ECO:0000259" key="2">
    <source>
        <dbReference type="PROSITE" id="PS50882"/>
    </source>
</evidence>
<dbReference type="GO" id="GO:0005654">
    <property type="term" value="C:nucleoplasm"/>
    <property type="evidence" value="ECO:0007669"/>
    <property type="project" value="TreeGrafter"/>
</dbReference>
<sequence>MAEPEGFRRSPLSEDPKTRFFVITSNTGENVVKSVQHNVWATQRKNEQKLNDAFRSAPAVILVFSVNKSGAFQGYARMRSTTGRSTCTSDPFNGFGRLFDIEWMRLHDLEVIELQHLRNALDEHRQVGFSRDGQELSHSVGSELCRLFDVRVYLEEPMSYEPVVDDPPPAVLSKTSALPALPAPEAPARAPGSAPVRPESLELAVHGAHGTQMPPALSGPHPGYFPRYAQDASGRLLPEAPPGYWASGGYPSHPQAFAPGFPQYSPWGPPGLFGPGLGYMQRPERRRHRRRRRRESSSSYDSESEPRKKRRRKMRCKTEEAAEEEAPDFENMSYADYVEWWRKSHAAPGGPEGGTHAEFSSPPVAPEAPQASEAQTSATPESGGSVSTQSGTSPGVWVPPVGGLPEVSTSRASDTDLTASQHKTGNEIGKEVQSAPLGRPGAREEETLQTCDPEFVETRAPPKPANIDEDSLSAHFEKDDDGATTSCHSDDDLSDIA</sequence>
<evidence type="ECO:0000313" key="3">
    <source>
        <dbReference type="EMBL" id="CAD8856040.1"/>
    </source>
</evidence>
<dbReference type="InterPro" id="IPR045168">
    <property type="entry name" value="YTH_prot"/>
</dbReference>
<dbReference type="AlphaFoldDB" id="A0A7S1AJB1"/>
<dbReference type="CDD" id="cd21134">
    <property type="entry name" value="YTH"/>
    <property type="match status" value="1"/>
</dbReference>
<reference evidence="3" key="1">
    <citation type="submission" date="2021-01" db="EMBL/GenBank/DDBJ databases">
        <authorList>
            <person name="Corre E."/>
            <person name="Pelletier E."/>
            <person name="Niang G."/>
            <person name="Scheremetjew M."/>
            <person name="Finn R."/>
            <person name="Kale V."/>
            <person name="Holt S."/>
            <person name="Cochrane G."/>
            <person name="Meng A."/>
            <person name="Brown T."/>
            <person name="Cohen L."/>
        </authorList>
    </citation>
    <scope>NUCLEOTIDE SEQUENCE</scope>
</reference>